<comment type="cofactor">
    <cofactor evidence="7 11">
        <name>[4Fe-4S] cluster</name>
        <dbReference type="ChEBI" id="CHEBI:49883"/>
    </cofactor>
    <text evidence="7 11">Binds 1 [4Fe-4S] cluster per subunit.</text>
</comment>
<dbReference type="AlphaFoldDB" id="A0A350HA31"/>
<feature type="binding site" evidence="7 10">
    <location>
        <position position="293"/>
    </location>
    <ligand>
        <name>Mg(2+)</name>
        <dbReference type="ChEBI" id="CHEBI:18420"/>
    </ligand>
</feature>
<keyword evidence="7 11" id="KW-0411">Iron-sulfur</keyword>
<dbReference type="GO" id="GO:0009113">
    <property type="term" value="P:purine nucleobase biosynthetic process"/>
    <property type="evidence" value="ECO:0007669"/>
    <property type="project" value="UniProtKB-UniRule"/>
</dbReference>
<evidence type="ECO:0000256" key="4">
    <source>
        <dbReference type="ARBA" id="ARBA00022679"/>
    </source>
</evidence>
<feature type="binding site" evidence="7 11">
    <location>
        <position position="392"/>
    </location>
    <ligand>
        <name>[4Fe-4S] cluster</name>
        <dbReference type="ChEBI" id="CHEBI:49883"/>
    </ligand>
</feature>
<dbReference type="EC" id="2.4.2.14" evidence="7"/>
<keyword evidence="7" id="KW-0004">4Fe-4S</keyword>
<dbReference type="HAMAP" id="MF_01931">
    <property type="entry name" value="PurF"/>
    <property type="match status" value="1"/>
</dbReference>
<comment type="caution">
    <text evidence="13">The sequence shown here is derived from an EMBL/GenBank/DDBJ whole genome shotgun (WGS) entry which is preliminary data.</text>
</comment>
<evidence type="ECO:0000256" key="6">
    <source>
        <dbReference type="ARBA" id="ARBA00022962"/>
    </source>
</evidence>
<feature type="binding site" evidence="7 11">
    <location>
        <position position="446"/>
    </location>
    <ligand>
        <name>[4Fe-4S] cluster</name>
        <dbReference type="ChEBI" id="CHEBI:49883"/>
    </ligand>
</feature>
<dbReference type="NCBIfam" id="TIGR01134">
    <property type="entry name" value="purF"/>
    <property type="match status" value="1"/>
</dbReference>
<dbReference type="SUPFAM" id="SSF53271">
    <property type="entry name" value="PRTase-like"/>
    <property type="match status" value="1"/>
</dbReference>
<name>A0A350HA31_UNCW3</name>
<dbReference type="GO" id="GO:0004044">
    <property type="term" value="F:amidophosphoribosyltransferase activity"/>
    <property type="evidence" value="ECO:0007669"/>
    <property type="project" value="UniProtKB-UniRule"/>
</dbReference>
<dbReference type="EMBL" id="DMZY01000128">
    <property type="protein sequence ID" value="HAV92397.1"/>
    <property type="molecule type" value="Genomic_DNA"/>
</dbReference>
<dbReference type="PIRSF" id="PIRSF000485">
    <property type="entry name" value="Amd_phspho_trans"/>
    <property type="match status" value="1"/>
</dbReference>
<comment type="pathway">
    <text evidence="1 7 8">Purine metabolism; IMP biosynthesis via de novo pathway; N(1)-(5-phospho-D-ribosyl)glycinamide from 5-phospho-alpha-D-ribose 1-diphosphate: step 1/2.</text>
</comment>
<keyword evidence="6 7" id="KW-0315">Glutamine amidotransferase</keyword>
<keyword evidence="7 10" id="KW-0460">Magnesium</keyword>
<feature type="binding site" evidence="7 11">
    <location>
        <position position="243"/>
    </location>
    <ligand>
        <name>[4Fe-4S] cluster</name>
        <dbReference type="ChEBI" id="CHEBI:49883"/>
    </ligand>
</feature>
<organism evidence="13 14">
    <name type="scientific">candidate division WOR-3 bacterium</name>
    <dbReference type="NCBI Taxonomy" id="2052148"/>
    <lineage>
        <taxon>Bacteria</taxon>
        <taxon>Bacteria division WOR-3</taxon>
    </lineage>
</organism>
<keyword evidence="5 7" id="KW-0658">Purine biosynthesis</keyword>
<evidence type="ECO:0000256" key="11">
    <source>
        <dbReference type="PIRSR" id="PIRSR000485-3"/>
    </source>
</evidence>
<dbReference type="InterPro" id="IPR029055">
    <property type="entry name" value="Ntn_hydrolases_N"/>
</dbReference>
<comment type="catalytic activity">
    <reaction evidence="7 8">
        <text>5-phospho-beta-D-ribosylamine + L-glutamate + diphosphate = 5-phospho-alpha-D-ribose 1-diphosphate + L-glutamine + H2O</text>
        <dbReference type="Rhea" id="RHEA:14905"/>
        <dbReference type="ChEBI" id="CHEBI:15377"/>
        <dbReference type="ChEBI" id="CHEBI:29985"/>
        <dbReference type="ChEBI" id="CHEBI:33019"/>
        <dbReference type="ChEBI" id="CHEBI:58017"/>
        <dbReference type="ChEBI" id="CHEBI:58359"/>
        <dbReference type="ChEBI" id="CHEBI:58681"/>
        <dbReference type="EC" id="2.4.2.14"/>
    </reaction>
</comment>
<evidence type="ECO:0000256" key="3">
    <source>
        <dbReference type="ARBA" id="ARBA00022676"/>
    </source>
</evidence>
<dbReference type="InterPro" id="IPR000836">
    <property type="entry name" value="PRTase_dom"/>
</dbReference>
<dbReference type="Proteomes" id="UP000264062">
    <property type="component" value="Unassembled WGS sequence"/>
</dbReference>
<evidence type="ECO:0000256" key="7">
    <source>
        <dbReference type="HAMAP-Rule" id="MF_01931"/>
    </source>
</evidence>
<dbReference type="GO" id="GO:0006189">
    <property type="term" value="P:'de novo' IMP biosynthetic process"/>
    <property type="evidence" value="ECO:0007669"/>
    <property type="project" value="UniProtKB-UniRule"/>
</dbReference>
<protein>
    <recommendedName>
        <fullName evidence="7">Amidophosphoribosyltransferase</fullName>
        <shortName evidence="7">ATase</shortName>
        <ecNumber evidence="7">2.4.2.14</ecNumber>
    </recommendedName>
    <alternativeName>
        <fullName evidence="7">Glutamine phosphoribosylpyrophosphate amidotransferase</fullName>
        <shortName evidence="7">GPATase</shortName>
    </alternativeName>
</protein>
<feature type="binding site" evidence="7 10">
    <location>
        <position position="356"/>
    </location>
    <ligand>
        <name>Mg(2+)</name>
        <dbReference type="ChEBI" id="CHEBI:18420"/>
    </ligand>
</feature>
<dbReference type="GO" id="GO:0000287">
    <property type="term" value="F:magnesium ion binding"/>
    <property type="evidence" value="ECO:0007669"/>
    <property type="project" value="UniProtKB-UniRule"/>
</dbReference>
<keyword evidence="4 7" id="KW-0808">Transferase</keyword>
<dbReference type="Pfam" id="PF13522">
    <property type="entry name" value="GATase_6"/>
    <property type="match status" value="1"/>
</dbReference>
<evidence type="ECO:0000256" key="9">
    <source>
        <dbReference type="PIRSR" id="PIRSR000485-1"/>
    </source>
</evidence>
<reference evidence="13 14" key="1">
    <citation type="journal article" date="2018" name="Nat. Biotechnol.">
        <title>A standardized bacterial taxonomy based on genome phylogeny substantially revises the tree of life.</title>
        <authorList>
            <person name="Parks D.H."/>
            <person name="Chuvochina M."/>
            <person name="Waite D.W."/>
            <person name="Rinke C."/>
            <person name="Skarshewski A."/>
            <person name="Chaumeil P.A."/>
            <person name="Hugenholtz P."/>
        </authorList>
    </citation>
    <scope>NUCLEOTIDE SEQUENCE [LARGE SCALE GENOMIC DNA]</scope>
    <source>
        <strain evidence="13">UBA9956</strain>
    </source>
</reference>
<comment type="function">
    <text evidence="7">Catalyzes the formation of phosphoribosylamine from phosphoribosylpyrophosphate (PRPP) and glutamine.</text>
</comment>
<keyword evidence="7 10" id="KW-0479">Metal-binding</keyword>
<evidence type="ECO:0000256" key="5">
    <source>
        <dbReference type="ARBA" id="ARBA00022755"/>
    </source>
</evidence>
<dbReference type="SUPFAM" id="SSF56235">
    <property type="entry name" value="N-terminal nucleophile aminohydrolases (Ntn hydrolases)"/>
    <property type="match status" value="1"/>
</dbReference>
<dbReference type="InterPro" id="IPR017932">
    <property type="entry name" value="GATase_2_dom"/>
</dbReference>
<dbReference type="Gene3D" id="3.60.20.10">
    <property type="entry name" value="Glutamine Phosphoribosylpyrophosphate, subunit 1, domain 1"/>
    <property type="match status" value="1"/>
</dbReference>
<dbReference type="GO" id="GO:0051539">
    <property type="term" value="F:4 iron, 4 sulfur cluster binding"/>
    <property type="evidence" value="ECO:0007669"/>
    <property type="project" value="UniProtKB-KW"/>
</dbReference>
<sequence>MCGIFGVTGSKNAFIDLYKGLKMIQHRGQDTCGIVTYDNHFNIKRAEGLVTNAFDENDIHKLTGTVGIAQVRYPTIGKGGVENAQPVYTNTPYGIVMAHNGNVSNYYQLYDRLHKKYHRYINSDVDVQIILNTFAYHLSRKQNFSFELLCDTVKQVFKEVKGSYSVIAYIAEKGFVAFRDPIGFRPLAFGRKDGLTAFSSESVSLEAIGITDFEDVKPGEVIFIDEKDIMKRKRLIVSEQKACIFEWVYFARPDSIIDGIDVYNARYRLGEKLADELKIQKNEYDVIIPVPDTARTAALACATRLNIPYREGLIKNRYIGRTFIMPGQKKRMDAISEKLHPIRIELEGKRVLLIDDSIVRGNTSKSIVKLVRDAGAKEVHFAVYSPPLRYPCYFGIDIQRPDEFVANRCEKNKIADEIGADSLYYLSLDGLIKGVGIERTNFCNACFSGKYPLKVNSIDMGKIHADRGSAHN</sequence>
<feature type="active site" description="Nucleophile" evidence="7 9">
    <location>
        <position position="2"/>
    </location>
</feature>
<dbReference type="Gene3D" id="3.40.50.2020">
    <property type="match status" value="1"/>
</dbReference>
<dbReference type="CDD" id="cd06223">
    <property type="entry name" value="PRTases_typeI"/>
    <property type="match status" value="1"/>
</dbReference>
<dbReference type="PANTHER" id="PTHR11907">
    <property type="entry name" value="AMIDOPHOSPHORIBOSYLTRANSFERASE"/>
    <property type="match status" value="1"/>
</dbReference>
<dbReference type="PROSITE" id="PS51278">
    <property type="entry name" value="GATASE_TYPE_2"/>
    <property type="match status" value="1"/>
</dbReference>
<dbReference type="InterPro" id="IPR005854">
    <property type="entry name" value="PurF"/>
</dbReference>
<feature type="binding site" evidence="7 11">
    <location>
        <position position="443"/>
    </location>
    <ligand>
        <name>[4Fe-4S] cluster</name>
        <dbReference type="ChEBI" id="CHEBI:49883"/>
    </ligand>
</feature>
<gene>
    <name evidence="7 13" type="primary">purF</name>
    <name evidence="13" type="ORF">DCW38_04370</name>
</gene>
<feature type="binding site" evidence="7 10">
    <location>
        <position position="355"/>
    </location>
    <ligand>
        <name>Mg(2+)</name>
        <dbReference type="ChEBI" id="CHEBI:18420"/>
    </ligand>
</feature>
<evidence type="ECO:0000256" key="8">
    <source>
        <dbReference type="PIRNR" id="PIRNR000485"/>
    </source>
</evidence>
<evidence type="ECO:0000259" key="12">
    <source>
        <dbReference type="PROSITE" id="PS51278"/>
    </source>
</evidence>
<evidence type="ECO:0000256" key="1">
    <source>
        <dbReference type="ARBA" id="ARBA00005209"/>
    </source>
</evidence>
<keyword evidence="7 11" id="KW-0408">Iron</keyword>
<evidence type="ECO:0000313" key="14">
    <source>
        <dbReference type="Proteomes" id="UP000264062"/>
    </source>
</evidence>
<dbReference type="InterPro" id="IPR029057">
    <property type="entry name" value="PRTase-like"/>
</dbReference>
<keyword evidence="3 7" id="KW-0328">Glycosyltransferase</keyword>
<feature type="domain" description="Glutamine amidotransferase type-2" evidence="12">
    <location>
        <begin position="2"/>
        <end position="227"/>
    </location>
</feature>
<dbReference type="Pfam" id="PF00156">
    <property type="entry name" value="Pribosyltran"/>
    <property type="match status" value="1"/>
</dbReference>
<evidence type="ECO:0000256" key="2">
    <source>
        <dbReference type="ARBA" id="ARBA00010138"/>
    </source>
</evidence>
<comment type="similarity">
    <text evidence="2 7 8">In the C-terminal section; belongs to the purine/pyrimidine phosphoribosyltransferase family.</text>
</comment>
<evidence type="ECO:0000313" key="13">
    <source>
        <dbReference type="EMBL" id="HAV92397.1"/>
    </source>
</evidence>
<evidence type="ECO:0000256" key="10">
    <source>
        <dbReference type="PIRSR" id="PIRSR000485-2"/>
    </source>
</evidence>
<dbReference type="UniPathway" id="UPA00074">
    <property type="reaction ID" value="UER00124"/>
</dbReference>
<comment type="cofactor">
    <cofactor evidence="7 10">
        <name>Mg(2+)</name>
        <dbReference type="ChEBI" id="CHEBI:18420"/>
    </cofactor>
    <text evidence="7 10">Binds 1 Mg(2+) ion per subunit.</text>
</comment>
<proteinExistence type="inferred from homology"/>
<accession>A0A350HA31</accession>